<comment type="similarity">
    <text evidence="2 7">Belongs to the phosphohexose mutase family.</text>
</comment>
<evidence type="ECO:0000256" key="1">
    <source>
        <dbReference type="ARBA" id="ARBA00001946"/>
    </source>
</evidence>
<evidence type="ECO:0000256" key="2">
    <source>
        <dbReference type="ARBA" id="ARBA00010231"/>
    </source>
</evidence>
<dbReference type="GO" id="GO:0004614">
    <property type="term" value="F:phosphoglucomutase activity"/>
    <property type="evidence" value="ECO:0007669"/>
    <property type="project" value="UniProtKB-EC"/>
</dbReference>
<dbReference type="InterPro" id="IPR016055">
    <property type="entry name" value="A-D-PHexomutase_a/b/a-I/II/III"/>
</dbReference>
<evidence type="ECO:0000256" key="6">
    <source>
        <dbReference type="ARBA" id="ARBA00023235"/>
    </source>
</evidence>
<dbReference type="PANTHER" id="PTHR43771:SF2">
    <property type="entry name" value="PHOSPHOMANNOMUTASE_PHOSPHOGLUCOMUTASE"/>
    <property type="match status" value="1"/>
</dbReference>
<dbReference type="PRINTS" id="PR00509">
    <property type="entry name" value="PGMPMM"/>
</dbReference>
<dbReference type="Pfam" id="PF02879">
    <property type="entry name" value="PGM_PMM_II"/>
    <property type="match status" value="1"/>
</dbReference>
<dbReference type="SUPFAM" id="SSF53738">
    <property type="entry name" value="Phosphoglucomutase, first 3 domains"/>
    <property type="match status" value="3"/>
</dbReference>
<evidence type="ECO:0000259" key="11">
    <source>
        <dbReference type="Pfam" id="PF02880"/>
    </source>
</evidence>
<dbReference type="InterPro" id="IPR005845">
    <property type="entry name" value="A-D-PHexomutase_a/b/a-II"/>
</dbReference>
<dbReference type="AlphaFoldDB" id="A0A6S6TVS0"/>
<feature type="domain" description="Alpha-D-phosphohexomutase alpha/beta/alpha" evidence="9">
    <location>
        <begin position="6"/>
        <end position="122"/>
    </location>
</feature>
<evidence type="ECO:0000256" key="7">
    <source>
        <dbReference type="RuleBase" id="RU004326"/>
    </source>
</evidence>
<dbReference type="InterPro" id="IPR005844">
    <property type="entry name" value="A-D-PHexomutase_a/b/a-I"/>
</dbReference>
<evidence type="ECO:0000259" key="8">
    <source>
        <dbReference type="Pfam" id="PF00408"/>
    </source>
</evidence>
<dbReference type="Pfam" id="PF02878">
    <property type="entry name" value="PGM_PMM_I"/>
    <property type="match status" value="1"/>
</dbReference>
<dbReference type="EC" id="5.4.2.8" evidence="12"/>
<dbReference type="Pfam" id="PF02880">
    <property type="entry name" value="PGM_PMM_III"/>
    <property type="match status" value="1"/>
</dbReference>
<keyword evidence="6 12" id="KW-0413">Isomerase</keyword>
<evidence type="ECO:0000313" key="12">
    <source>
        <dbReference type="EMBL" id="CAA6822207.1"/>
    </source>
</evidence>
<dbReference type="InterPro" id="IPR036900">
    <property type="entry name" value="A-D-PHexomutase_C_sf"/>
</dbReference>
<dbReference type="PROSITE" id="PS00710">
    <property type="entry name" value="PGM_PMM"/>
    <property type="match status" value="1"/>
</dbReference>
<keyword evidence="4 7" id="KW-0479">Metal-binding</keyword>
<dbReference type="PANTHER" id="PTHR43771">
    <property type="entry name" value="PHOSPHOMANNOMUTASE"/>
    <property type="match status" value="1"/>
</dbReference>
<comment type="cofactor">
    <cofactor evidence="1">
        <name>Mg(2+)</name>
        <dbReference type="ChEBI" id="CHEBI:18420"/>
    </cofactor>
</comment>
<reference evidence="12" key="1">
    <citation type="submission" date="2020-01" db="EMBL/GenBank/DDBJ databases">
        <authorList>
            <person name="Meier V. D."/>
            <person name="Meier V D."/>
        </authorList>
    </citation>
    <scope>NUCLEOTIDE SEQUENCE</scope>
    <source>
        <strain evidence="12">HLG_WM_MAG_02</strain>
    </source>
</reference>
<protein>
    <submittedName>
        <fullName evidence="12">Phosphomannomutase ))</fullName>
        <ecNumber evidence="12">5.4.2.10</ecNumber>
        <ecNumber evidence="12">5.4.2.2</ecNumber>
        <ecNumber evidence="12">5.4.2.8</ecNumber>
    </submittedName>
</protein>
<keyword evidence="5 7" id="KW-0460">Magnesium</keyword>
<dbReference type="InterPro" id="IPR005846">
    <property type="entry name" value="A-D-PHexomutase_a/b/a-III"/>
</dbReference>
<name>A0A6S6TVS0_9BACT</name>
<sequence>MPINKTIFREYDIRGIVEKELNEQSVKLIGYFLGKKIKALGGVVSIGYDARTHSPLLRDYLASGLNYAGCKVLDMGMVATPVNYFSNYVNPINIEEQVVASVMITGSHNPSEYNGFKMTLDKSPFFGDDIYALGDEIIANADLKIPDNIECIRIDTKSQYINYMVEKFAHLKGFDKKIVLDGGNGVADTVISDIFDALGLNYEGLYMEPDGTFPNHHPDPSVEENLVDVKALLAKSGDIAFAYDGDADRIAVLTHKHNIKGDQMALLYAMKMENPIVIGEVKCSQVMYDELERRGATAIMYKTGHSNLKVKMKETGADLACEVSGHIFFKHRYFGYDDAIYATLRMLELLQDGIDLDSELDALPLVYSTEELKVKTSEEEKFLIINKLKELLQNPSSNFPKIVNIIEVDGVRINFEKGWGLVRASNTTPVLVTRFESTDEVLAKHYENEVNNLIIEAKKLLG</sequence>
<dbReference type="InterPro" id="IPR005841">
    <property type="entry name" value="Alpha-D-phosphohexomutase_SF"/>
</dbReference>
<dbReference type="InterPro" id="IPR005843">
    <property type="entry name" value="A-D-PHexomutase_C"/>
</dbReference>
<proteinExistence type="inferred from homology"/>
<accession>A0A6S6TVS0</accession>
<dbReference type="EMBL" id="CACVAZ010000149">
    <property type="protein sequence ID" value="CAA6822207.1"/>
    <property type="molecule type" value="Genomic_DNA"/>
</dbReference>
<evidence type="ECO:0000256" key="5">
    <source>
        <dbReference type="ARBA" id="ARBA00022842"/>
    </source>
</evidence>
<feature type="domain" description="Alpha-D-phosphohexomutase alpha/beta/alpha" evidence="10">
    <location>
        <begin position="159"/>
        <end position="256"/>
    </location>
</feature>
<evidence type="ECO:0000256" key="4">
    <source>
        <dbReference type="ARBA" id="ARBA00022723"/>
    </source>
</evidence>
<feature type="domain" description="Alpha-D-phosphohexomutase C-terminal" evidence="8">
    <location>
        <begin position="371"/>
        <end position="451"/>
    </location>
</feature>
<dbReference type="EC" id="5.4.2.10" evidence="12"/>
<dbReference type="GO" id="GO:0000287">
    <property type="term" value="F:magnesium ion binding"/>
    <property type="evidence" value="ECO:0007669"/>
    <property type="project" value="InterPro"/>
</dbReference>
<evidence type="ECO:0000259" key="9">
    <source>
        <dbReference type="Pfam" id="PF02878"/>
    </source>
</evidence>
<dbReference type="InterPro" id="IPR016066">
    <property type="entry name" value="A-D-PHexomutase_CS"/>
</dbReference>
<dbReference type="Gene3D" id="3.40.120.10">
    <property type="entry name" value="Alpha-D-Glucose-1,6-Bisphosphate, subunit A, domain 3"/>
    <property type="match status" value="3"/>
</dbReference>
<dbReference type="SUPFAM" id="SSF55957">
    <property type="entry name" value="Phosphoglucomutase, C-terminal domain"/>
    <property type="match status" value="1"/>
</dbReference>
<evidence type="ECO:0000256" key="3">
    <source>
        <dbReference type="ARBA" id="ARBA00022553"/>
    </source>
</evidence>
<feature type="domain" description="Alpha-D-phosphohexomutase alpha/beta/alpha" evidence="11">
    <location>
        <begin position="261"/>
        <end position="360"/>
    </location>
</feature>
<dbReference type="CDD" id="cd03089">
    <property type="entry name" value="PMM_PGM"/>
    <property type="match status" value="1"/>
</dbReference>
<dbReference type="GO" id="GO:0004615">
    <property type="term" value="F:phosphomannomutase activity"/>
    <property type="evidence" value="ECO:0007669"/>
    <property type="project" value="UniProtKB-EC"/>
</dbReference>
<dbReference type="GO" id="GO:0005975">
    <property type="term" value="P:carbohydrate metabolic process"/>
    <property type="evidence" value="ECO:0007669"/>
    <property type="project" value="InterPro"/>
</dbReference>
<keyword evidence="3" id="KW-0597">Phosphoprotein</keyword>
<dbReference type="Gene3D" id="3.30.310.50">
    <property type="entry name" value="Alpha-D-phosphohexomutase, C-terminal domain"/>
    <property type="match status" value="1"/>
</dbReference>
<dbReference type="EC" id="5.4.2.2" evidence="12"/>
<evidence type="ECO:0000259" key="10">
    <source>
        <dbReference type="Pfam" id="PF02879"/>
    </source>
</evidence>
<gene>
    <name evidence="12" type="ORF">HELGO_WM20520</name>
</gene>
<dbReference type="Pfam" id="PF00408">
    <property type="entry name" value="PGM_PMM_IV"/>
    <property type="match status" value="1"/>
</dbReference>
<dbReference type="GO" id="GO:0008966">
    <property type="term" value="F:phosphoglucosamine mutase activity"/>
    <property type="evidence" value="ECO:0007669"/>
    <property type="project" value="UniProtKB-EC"/>
</dbReference>
<organism evidence="12">
    <name type="scientific">uncultured Sulfurovum sp</name>
    <dbReference type="NCBI Taxonomy" id="269237"/>
    <lineage>
        <taxon>Bacteria</taxon>
        <taxon>Pseudomonadati</taxon>
        <taxon>Campylobacterota</taxon>
        <taxon>Epsilonproteobacteria</taxon>
        <taxon>Campylobacterales</taxon>
        <taxon>Sulfurovaceae</taxon>
        <taxon>Sulfurovum</taxon>
        <taxon>environmental samples</taxon>
    </lineage>
</organism>